<name>A0AA39KEU4_ARMTA</name>
<evidence type="ECO:0000313" key="12">
    <source>
        <dbReference type="EMBL" id="KAK0459687.1"/>
    </source>
</evidence>
<keyword evidence="8" id="KW-0496">Mitochondrion</keyword>
<dbReference type="EMBL" id="JAUEPS010000014">
    <property type="protein sequence ID" value="KAK0459687.1"/>
    <property type="molecule type" value="Genomic_DNA"/>
</dbReference>
<dbReference type="RefSeq" id="XP_060331884.1">
    <property type="nucleotide sequence ID" value="XM_060472929.1"/>
</dbReference>
<evidence type="ECO:0000259" key="11">
    <source>
        <dbReference type="Pfam" id="PF07992"/>
    </source>
</evidence>
<dbReference type="GO" id="GO:0070221">
    <property type="term" value="P:sulfide oxidation, using sulfide:quinone oxidoreductase"/>
    <property type="evidence" value="ECO:0007669"/>
    <property type="project" value="TreeGrafter"/>
</dbReference>
<comment type="cofactor">
    <cofactor evidence="1">
        <name>FAD</name>
        <dbReference type="ChEBI" id="CHEBI:57692"/>
    </cofactor>
</comment>
<dbReference type="FunFam" id="3.50.50.60:FF:000034">
    <property type="entry name" value="sulfide:quinone oxidoreductase, mitochondrial"/>
    <property type="match status" value="1"/>
</dbReference>
<comment type="caution">
    <text evidence="12">The sequence shown here is derived from an EMBL/GenBank/DDBJ whole genome shotgun (WGS) entry which is preliminary data.</text>
</comment>
<keyword evidence="6" id="KW-0809">Transit peptide</keyword>
<evidence type="ECO:0000256" key="3">
    <source>
        <dbReference type="ARBA" id="ARBA00022630"/>
    </source>
</evidence>
<comment type="subcellular location">
    <subcellularLocation>
        <location evidence="2">Mitochondrion</location>
    </subcellularLocation>
</comment>
<keyword evidence="7" id="KW-0560">Oxidoreductase</keyword>
<gene>
    <name evidence="12" type="ORF">EV420DRAFT_1537185</name>
</gene>
<evidence type="ECO:0000256" key="4">
    <source>
        <dbReference type="ARBA" id="ARBA00022719"/>
    </source>
</evidence>
<sequence>MLTVRRVACSAKWSRLASTSAPGDKYKVIVVGAGSAGLSVANQVYNRFKSAGKPLNSGDVAVIDAAEFHYYQALVSNKKPKFRRPMASLIPKHLTHVNENVKSFSPESSSVTTASGRSLTYETLVVATGLQINWSGIQGLPQALSDSTSGVSSIYSYDTCDKVWADIESIRSGNAVFTQPAGVVKCAGAPQKIMWMAWDRFRKTGRRENIKIDFYTGMPTMFSVKKYSDALNALRVERGVGGHFQHNLVAIDSANHKATFAKTDGSKVDVDYTMLHVTPPMGPLDFLKGSPIADSAGWVTVDQGTLQHTKPEYANIFALGDCSSLPTSKTAAAITGQAPVLTENLFSFMDTGKISNARYDGYTSCPLLTGYGELMLAEFKYGLEPSETFSSFDIFPATYWQFMVGGCLFSWMSPQSMSFFRFTGSGLVPEGSSGPASKM</sequence>
<proteinExistence type="inferred from homology"/>
<evidence type="ECO:0000256" key="6">
    <source>
        <dbReference type="ARBA" id="ARBA00022946"/>
    </source>
</evidence>
<dbReference type="InterPro" id="IPR023753">
    <property type="entry name" value="FAD/NAD-binding_dom"/>
</dbReference>
<dbReference type="AlphaFoldDB" id="A0AA39KEU4"/>
<dbReference type="Proteomes" id="UP001175211">
    <property type="component" value="Unassembled WGS sequence"/>
</dbReference>
<dbReference type="InterPro" id="IPR036188">
    <property type="entry name" value="FAD/NAD-bd_sf"/>
</dbReference>
<evidence type="ECO:0000256" key="8">
    <source>
        <dbReference type="ARBA" id="ARBA00023128"/>
    </source>
</evidence>
<evidence type="ECO:0000256" key="9">
    <source>
        <dbReference type="ARBA" id="ARBA00060891"/>
    </source>
</evidence>
<dbReference type="PANTHER" id="PTHR10632:SF2">
    <property type="entry name" value="SULFIDE:QUINONE OXIDOREDUCTASE, MITOCHONDRIAL"/>
    <property type="match status" value="1"/>
</dbReference>
<dbReference type="GeneID" id="85356477"/>
<dbReference type="Gene3D" id="3.50.50.60">
    <property type="entry name" value="FAD/NAD(P)-binding domain"/>
    <property type="match status" value="2"/>
</dbReference>
<comment type="similarity">
    <text evidence="9">Belongs to the SQRD family.</text>
</comment>
<feature type="domain" description="FAD/NAD(P)-binding" evidence="11">
    <location>
        <begin position="26"/>
        <end position="144"/>
    </location>
</feature>
<keyword evidence="3" id="KW-0285">Flavoprotein</keyword>
<dbReference type="InterPro" id="IPR015904">
    <property type="entry name" value="Sulphide_quinone_reductase"/>
</dbReference>
<dbReference type="GO" id="GO:0071949">
    <property type="term" value="F:FAD binding"/>
    <property type="evidence" value="ECO:0007669"/>
    <property type="project" value="TreeGrafter"/>
</dbReference>
<dbReference type="GO" id="GO:0070224">
    <property type="term" value="F:sulfide:quinone oxidoreductase activity"/>
    <property type="evidence" value="ECO:0007669"/>
    <property type="project" value="TreeGrafter"/>
</dbReference>
<evidence type="ECO:0000256" key="7">
    <source>
        <dbReference type="ARBA" id="ARBA00023002"/>
    </source>
</evidence>
<dbReference type="SUPFAM" id="SSF51905">
    <property type="entry name" value="FAD/NAD(P)-binding domain"/>
    <property type="match status" value="1"/>
</dbReference>
<dbReference type="PANTHER" id="PTHR10632">
    <property type="entry name" value="SULFIDE:QUINONE OXIDOREDUCTASE"/>
    <property type="match status" value="1"/>
</dbReference>
<dbReference type="GO" id="GO:0048038">
    <property type="term" value="F:quinone binding"/>
    <property type="evidence" value="ECO:0007669"/>
    <property type="project" value="UniProtKB-KW"/>
</dbReference>
<organism evidence="12 13">
    <name type="scientific">Armillaria tabescens</name>
    <name type="common">Ringless honey mushroom</name>
    <name type="synonym">Agaricus tabescens</name>
    <dbReference type="NCBI Taxonomy" id="1929756"/>
    <lineage>
        <taxon>Eukaryota</taxon>
        <taxon>Fungi</taxon>
        <taxon>Dikarya</taxon>
        <taxon>Basidiomycota</taxon>
        <taxon>Agaricomycotina</taxon>
        <taxon>Agaricomycetes</taxon>
        <taxon>Agaricomycetidae</taxon>
        <taxon>Agaricales</taxon>
        <taxon>Marasmiineae</taxon>
        <taxon>Physalacriaceae</taxon>
        <taxon>Desarmillaria</taxon>
    </lineage>
</organism>
<keyword evidence="5" id="KW-0274">FAD</keyword>
<evidence type="ECO:0000256" key="2">
    <source>
        <dbReference type="ARBA" id="ARBA00004173"/>
    </source>
</evidence>
<keyword evidence="4" id="KW-0874">Quinone</keyword>
<dbReference type="GO" id="GO:0005739">
    <property type="term" value="C:mitochondrion"/>
    <property type="evidence" value="ECO:0007669"/>
    <property type="project" value="UniProtKB-SubCell"/>
</dbReference>
<keyword evidence="13" id="KW-1185">Reference proteome</keyword>
<accession>A0AA39KEU4</accession>
<evidence type="ECO:0000256" key="5">
    <source>
        <dbReference type="ARBA" id="ARBA00022827"/>
    </source>
</evidence>
<evidence type="ECO:0000313" key="13">
    <source>
        <dbReference type="Proteomes" id="UP001175211"/>
    </source>
</evidence>
<evidence type="ECO:0000256" key="10">
    <source>
        <dbReference type="ARBA" id="ARBA00070160"/>
    </source>
</evidence>
<evidence type="ECO:0000256" key="1">
    <source>
        <dbReference type="ARBA" id="ARBA00001974"/>
    </source>
</evidence>
<dbReference type="Pfam" id="PF07992">
    <property type="entry name" value="Pyr_redox_2"/>
    <property type="match status" value="1"/>
</dbReference>
<reference evidence="12" key="1">
    <citation type="submission" date="2023-06" db="EMBL/GenBank/DDBJ databases">
        <authorList>
            <consortium name="Lawrence Berkeley National Laboratory"/>
            <person name="Ahrendt S."/>
            <person name="Sahu N."/>
            <person name="Indic B."/>
            <person name="Wong-Bajracharya J."/>
            <person name="Merenyi Z."/>
            <person name="Ke H.-M."/>
            <person name="Monk M."/>
            <person name="Kocsube S."/>
            <person name="Drula E."/>
            <person name="Lipzen A."/>
            <person name="Balint B."/>
            <person name="Henrissat B."/>
            <person name="Andreopoulos B."/>
            <person name="Martin F.M."/>
            <person name="Harder C.B."/>
            <person name="Rigling D."/>
            <person name="Ford K.L."/>
            <person name="Foster G.D."/>
            <person name="Pangilinan J."/>
            <person name="Papanicolaou A."/>
            <person name="Barry K."/>
            <person name="LaButti K."/>
            <person name="Viragh M."/>
            <person name="Koriabine M."/>
            <person name="Yan M."/>
            <person name="Riley R."/>
            <person name="Champramary S."/>
            <person name="Plett K.L."/>
            <person name="Tsai I.J."/>
            <person name="Slot J."/>
            <person name="Sipos G."/>
            <person name="Plett J."/>
            <person name="Nagy L.G."/>
            <person name="Grigoriev I.V."/>
        </authorList>
    </citation>
    <scope>NUCLEOTIDE SEQUENCE</scope>
    <source>
        <strain evidence="12">CCBAS 213</strain>
    </source>
</reference>
<protein>
    <recommendedName>
        <fullName evidence="10">Sulfide:quinone oxidoreductase, mitochondrial</fullName>
    </recommendedName>
</protein>